<dbReference type="HOGENOM" id="CLU_3405168_0_0_5"/>
<evidence type="ECO:0000313" key="2">
    <source>
        <dbReference type="Proteomes" id="UP000000796"/>
    </source>
</evidence>
<gene>
    <name evidence="1" type="ordered locus">RrIowa_0311</name>
</gene>
<dbReference type="KEGG" id="rrj:RrIowa_0311"/>
<dbReference type="AlphaFoldDB" id="B0BWJ1"/>
<sequence>MVAVALAYIAPTSKIGAKIRNRCSSYSSFS</sequence>
<dbReference type="EMBL" id="CP000766">
    <property type="protein sequence ID" value="ABY72217.1"/>
    <property type="molecule type" value="Genomic_DNA"/>
</dbReference>
<reference evidence="1 2" key="2">
    <citation type="journal article" date="2015" name="Infect. Immun.">
        <title>Comparative genome sequencing of Rickettsia rickettsii strains that differ in virulence.</title>
        <authorList>
            <person name="Clark T.R."/>
            <person name="Noriea N.F."/>
            <person name="Bublitz D.C."/>
            <person name="Ellison D.W."/>
            <person name="Martens C."/>
            <person name="Lutter E.I."/>
            <person name="Hackstadt T."/>
        </authorList>
    </citation>
    <scope>NUCLEOTIDE SEQUENCE [LARGE SCALE GENOMIC DNA]</scope>
    <source>
        <strain evidence="1 2">Iowa</strain>
    </source>
</reference>
<keyword evidence="2" id="KW-1185">Reference proteome</keyword>
<name>B0BWJ1_RICRO</name>
<proteinExistence type="predicted"/>
<dbReference type="Proteomes" id="UP000000796">
    <property type="component" value="Chromosome"/>
</dbReference>
<protein>
    <submittedName>
        <fullName evidence="1">Uncharacterized protein</fullName>
    </submittedName>
</protein>
<reference evidence="1 2" key="1">
    <citation type="journal article" date="2008" name="Infect. Immun.">
        <title>Genomic comparison of virulent Rickettsia rickettsii Sheila Smith and avirulent Rickettsia rickettsii Iowa.</title>
        <authorList>
            <person name="Ellison D.W."/>
            <person name="Clark T.R."/>
            <person name="Sturdevant D.E."/>
            <person name="Virtaneva K."/>
            <person name="Porcella S.F."/>
            <person name="Hackstadt T."/>
        </authorList>
    </citation>
    <scope>NUCLEOTIDE SEQUENCE [LARGE SCALE GENOMIC DNA]</scope>
    <source>
        <strain evidence="1 2">Iowa</strain>
    </source>
</reference>
<accession>B0BWJ1</accession>
<evidence type="ECO:0000313" key="1">
    <source>
        <dbReference type="EMBL" id="ABY72217.1"/>
    </source>
</evidence>
<organism evidence="1 2">
    <name type="scientific">Rickettsia rickettsii (strain Iowa)</name>
    <dbReference type="NCBI Taxonomy" id="452659"/>
    <lineage>
        <taxon>Bacteria</taxon>
        <taxon>Pseudomonadati</taxon>
        <taxon>Pseudomonadota</taxon>
        <taxon>Alphaproteobacteria</taxon>
        <taxon>Rickettsiales</taxon>
        <taxon>Rickettsiaceae</taxon>
        <taxon>Rickettsieae</taxon>
        <taxon>Rickettsia</taxon>
        <taxon>spotted fever group</taxon>
    </lineage>
</organism>